<accession>A0A1T4YDM7</accession>
<dbReference type="EMBL" id="FUYH01000035">
    <property type="protein sequence ID" value="SKA99365.1"/>
    <property type="molecule type" value="Genomic_DNA"/>
</dbReference>
<reference evidence="2" key="1">
    <citation type="submission" date="2017-02" db="EMBL/GenBank/DDBJ databases">
        <authorList>
            <person name="Varghese N."/>
            <person name="Submissions S."/>
        </authorList>
    </citation>
    <scope>NUCLEOTIDE SEQUENCE [LARGE SCALE GENOMIC DNA]</scope>
    <source>
        <strain evidence="2">USBA 833</strain>
    </source>
</reference>
<dbReference type="NCBIfam" id="NF045672">
    <property type="entry name" value="MCP_gp7_epsi_15"/>
    <property type="match status" value="1"/>
</dbReference>
<dbReference type="OrthoDB" id="3514784at2"/>
<proteinExistence type="predicted"/>
<gene>
    <name evidence="1" type="ORF">SAMN05443428_13522</name>
</gene>
<name>A0A1T4YDM7_9CLOT</name>
<keyword evidence="2" id="KW-1185">Reference proteome</keyword>
<protein>
    <recommendedName>
        <fullName evidence="3">Phage capsid protein</fullName>
    </recommendedName>
</protein>
<dbReference type="AlphaFoldDB" id="A0A1T4YDM7"/>
<dbReference type="RefSeq" id="WP_078697701.1">
    <property type="nucleotide sequence ID" value="NZ_FUYH01000035.1"/>
</dbReference>
<evidence type="ECO:0000313" key="2">
    <source>
        <dbReference type="Proteomes" id="UP000190105"/>
    </source>
</evidence>
<evidence type="ECO:0008006" key="3">
    <source>
        <dbReference type="Google" id="ProtNLM"/>
    </source>
</evidence>
<sequence>MPITLAQAKVNVPDALSKNVIDEFRKSSFLLDNMIFDNVVSPVGGGATMTYGYNRVKTQPTAAFREINSEYIPQEVDTEHFTVDLKIFGGAFQIDRVIADMGGIVDEVTFQMQQKIKAAKALFHDTVINGDSAVDSKAFDGLDKAIAGSSTEYNKNAYIDLSTSNAMDTNYKTFLDALDDFLSTLDGKPSFLAGNSKLITKIKSVARRAGYFSQTEDAFGRKVDNYDGIPLVDLGEKPGSTTPVVPIIDTRKPDGTNVITGLTDLYAARLALDGFHGVSPTGAGLIKQYMPDFTTPGAVKTGEVEMIAAVALKATKAAAVFRNIKVV</sequence>
<evidence type="ECO:0000313" key="1">
    <source>
        <dbReference type="EMBL" id="SKA99365.1"/>
    </source>
</evidence>
<dbReference type="Proteomes" id="UP000190105">
    <property type="component" value="Unassembled WGS sequence"/>
</dbReference>
<organism evidence="1 2">
    <name type="scientific">Caloramator quimbayensis</name>
    <dbReference type="NCBI Taxonomy" id="1147123"/>
    <lineage>
        <taxon>Bacteria</taxon>
        <taxon>Bacillati</taxon>
        <taxon>Bacillota</taxon>
        <taxon>Clostridia</taxon>
        <taxon>Eubacteriales</taxon>
        <taxon>Clostridiaceae</taxon>
        <taxon>Caloramator</taxon>
    </lineage>
</organism>
<dbReference type="InterPro" id="IPR048813">
    <property type="entry name" value="GP7-like"/>
</dbReference>
<dbReference type="STRING" id="1147123.SAMN05443428_13522"/>